<name>A0AAW2EUJ3_9HYME</name>
<gene>
    <name evidence="1" type="ORF">PUN28_016770</name>
</gene>
<sequence>MFLHFSKGKSYFSLIREMEICHLSFSLSTARAQYTPFYLIFDNITESQRIINISCSLTLNYLFRLNSFITFLRKCARYKNCELKARRFYRT</sequence>
<proteinExistence type="predicted"/>
<evidence type="ECO:0000313" key="2">
    <source>
        <dbReference type="Proteomes" id="UP001430953"/>
    </source>
</evidence>
<comment type="caution">
    <text evidence="1">The sequence shown here is derived from an EMBL/GenBank/DDBJ whole genome shotgun (WGS) entry which is preliminary data.</text>
</comment>
<keyword evidence="2" id="KW-1185">Reference proteome</keyword>
<dbReference type="EMBL" id="JADYXP020000019">
    <property type="protein sequence ID" value="KAL0105342.1"/>
    <property type="molecule type" value="Genomic_DNA"/>
</dbReference>
<dbReference type="Proteomes" id="UP001430953">
    <property type="component" value="Unassembled WGS sequence"/>
</dbReference>
<organism evidence="1 2">
    <name type="scientific">Cardiocondyla obscurior</name>
    <dbReference type="NCBI Taxonomy" id="286306"/>
    <lineage>
        <taxon>Eukaryota</taxon>
        <taxon>Metazoa</taxon>
        <taxon>Ecdysozoa</taxon>
        <taxon>Arthropoda</taxon>
        <taxon>Hexapoda</taxon>
        <taxon>Insecta</taxon>
        <taxon>Pterygota</taxon>
        <taxon>Neoptera</taxon>
        <taxon>Endopterygota</taxon>
        <taxon>Hymenoptera</taxon>
        <taxon>Apocrita</taxon>
        <taxon>Aculeata</taxon>
        <taxon>Formicoidea</taxon>
        <taxon>Formicidae</taxon>
        <taxon>Myrmicinae</taxon>
        <taxon>Cardiocondyla</taxon>
    </lineage>
</organism>
<reference evidence="1 2" key="1">
    <citation type="submission" date="2023-03" db="EMBL/GenBank/DDBJ databases">
        <title>High recombination rates correlate with genetic variation in Cardiocondyla obscurior ants.</title>
        <authorList>
            <person name="Errbii M."/>
        </authorList>
    </citation>
    <scope>NUCLEOTIDE SEQUENCE [LARGE SCALE GENOMIC DNA]</scope>
    <source>
        <strain evidence="1">Alpha-2009</strain>
        <tissue evidence="1">Whole body</tissue>
    </source>
</reference>
<protein>
    <submittedName>
        <fullName evidence="1">Uncharacterized protein</fullName>
    </submittedName>
</protein>
<dbReference type="AlphaFoldDB" id="A0AAW2EUJ3"/>
<evidence type="ECO:0000313" key="1">
    <source>
        <dbReference type="EMBL" id="KAL0105342.1"/>
    </source>
</evidence>
<accession>A0AAW2EUJ3</accession>